<proteinExistence type="predicted"/>
<keyword evidence="2" id="KW-0732">Signal</keyword>
<protein>
    <recommendedName>
        <fullName evidence="5">DUF680 domain-containing protein</fullName>
    </recommendedName>
</protein>
<evidence type="ECO:0000313" key="3">
    <source>
        <dbReference type="EMBL" id="MBM3116393.1"/>
    </source>
</evidence>
<gene>
    <name evidence="3" type="ORF">JMJ54_11165</name>
</gene>
<comment type="caution">
    <text evidence="3">The sequence shown here is derived from an EMBL/GenBank/DDBJ whole genome shotgun (WGS) entry which is preliminary data.</text>
</comment>
<keyword evidence="4" id="KW-1185">Reference proteome</keyword>
<dbReference type="Proteomes" id="UP000809431">
    <property type="component" value="Unassembled WGS sequence"/>
</dbReference>
<name>A0ABS2BMW2_9NEIS</name>
<feature type="region of interest" description="Disordered" evidence="1">
    <location>
        <begin position="56"/>
        <end position="80"/>
    </location>
</feature>
<reference evidence="3 4" key="1">
    <citation type="submission" date="2021-01" db="EMBL/GenBank/DDBJ databases">
        <title>Draft Genome Sequence and Polyhydroxyalkanoate Biosynthetic Potential of Jeongeupia naejangsanensis Type Strain DSM 24253.</title>
        <authorList>
            <person name="Turrini P."/>
            <person name="Artuso I."/>
            <person name="Lugli G.A."/>
            <person name="Frangipani E."/>
            <person name="Ventura M."/>
            <person name="Visca P."/>
        </authorList>
    </citation>
    <scope>NUCLEOTIDE SEQUENCE [LARGE SCALE GENOMIC DNA]</scope>
    <source>
        <strain evidence="3 4">DSM 24253</strain>
    </source>
</reference>
<evidence type="ECO:0008006" key="5">
    <source>
        <dbReference type="Google" id="ProtNLM"/>
    </source>
</evidence>
<accession>A0ABS2BMW2</accession>
<organism evidence="3 4">
    <name type="scientific">Jeongeupia naejangsanensis</name>
    <dbReference type="NCBI Taxonomy" id="613195"/>
    <lineage>
        <taxon>Bacteria</taxon>
        <taxon>Pseudomonadati</taxon>
        <taxon>Pseudomonadota</taxon>
        <taxon>Betaproteobacteria</taxon>
        <taxon>Neisseriales</taxon>
        <taxon>Chitinibacteraceae</taxon>
        <taxon>Jeongeupia</taxon>
    </lineage>
</organism>
<dbReference type="EMBL" id="JAESND010000005">
    <property type="protein sequence ID" value="MBM3116393.1"/>
    <property type="molecule type" value="Genomic_DNA"/>
</dbReference>
<sequence>MKKLIAIALTLLASQAFAGVVNPDCTPEKAAKSAAAKATVGIGGRCDVKQTVGDSARKAAGVEDKGPIEKKLDDGKPLGK</sequence>
<feature type="chain" id="PRO_5047052692" description="DUF680 domain-containing protein" evidence="2">
    <location>
        <begin position="19"/>
        <end position="80"/>
    </location>
</feature>
<evidence type="ECO:0000313" key="4">
    <source>
        <dbReference type="Proteomes" id="UP000809431"/>
    </source>
</evidence>
<evidence type="ECO:0000256" key="1">
    <source>
        <dbReference type="SAM" id="MobiDB-lite"/>
    </source>
</evidence>
<feature type="signal peptide" evidence="2">
    <location>
        <begin position="1"/>
        <end position="18"/>
    </location>
</feature>
<dbReference type="RefSeq" id="WP_203538642.1">
    <property type="nucleotide sequence ID" value="NZ_JAESND010000005.1"/>
</dbReference>
<evidence type="ECO:0000256" key="2">
    <source>
        <dbReference type="SAM" id="SignalP"/>
    </source>
</evidence>